<dbReference type="PROSITE" id="PS51257">
    <property type="entry name" value="PROKAR_LIPOPROTEIN"/>
    <property type="match status" value="1"/>
</dbReference>
<dbReference type="RefSeq" id="WP_161827090.1">
    <property type="nucleotide sequence ID" value="NZ_WVIC01000060.1"/>
</dbReference>
<keyword evidence="2" id="KW-1185">Reference proteome</keyword>
<sequence length="48" mass="5116">MILNKFRAKATLDEEIVLPQTGYFLPQTGFSGCSGAIACGRSKTIAPI</sequence>
<comment type="caution">
    <text evidence="1">The sequence shown here is derived from an EMBL/GenBank/DDBJ whole genome shotgun (WGS) entry which is preliminary data.</text>
</comment>
<dbReference type="EMBL" id="WVIC01000060">
    <property type="protein sequence ID" value="NCJ08618.1"/>
    <property type="molecule type" value="Genomic_DNA"/>
</dbReference>
<evidence type="ECO:0000313" key="2">
    <source>
        <dbReference type="Proteomes" id="UP000607397"/>
    </source>
</evidence>
<organism evidence="1 2">
    <name type="scientific">Petrachloros mirabilis ULC683</name>
    <dbReference type="NCBI Taxonomy" id="2781853"/>
    <lineage>
        <taxon>Bacteria</taxon>
        <taxon>Bacillati</taxon>
        <taxon>Cyanobacteriota</taxon>
        <taxon>Cyanophyceae</taxon>
        <taxon>Synechococcales</taxon>
        <taxon>Petrachlorosaceae</taxon>
        <taxon>Petrachloros</taxon>
        <taxon>Petrachloros mirabilis</taxon>
    </lineage>
</organism>
<name>A0A8K2A2I4_9CYAN</name>
<gene>
    <name evidence="1" type="ORF">GS597_19315</name>
</gene>
<reference evidence="1" key="1">
    <citation type="submission" date="2019-12" db="EMBL/GenBank/DDBJ databases">
        <title>High-Quality draft genome sequences of three cyanobacteria isolated from the limestone walls of the Old Cathedral of Coimbra.</title>
        <authorList>
            <person name="Tiago I."/>
            <person name="Soares F."/>
            <person name="Portugal A."/>
        </authorList>
    </citation>
    <scope>NUCLEOTIDE SEQUENCE [LARGE SCALE GENOMIC DNA]</scope>
    <source>
        <strain evidence="1">C</strain>
    </source>
</reference>
<evidence type="ECO:0000313" key="1">
    <source>
        <dbReference type="EMBL" id="NCJ08618.1"/>
    </source>
</evidence>
<accession>A0A8K2A2I4</accession>
<dbReference type="AlphaFoldDB" id="A0A8K2A2I4"/>
<proteinExistence type="predicted"/>
<protein>
    <submittedName>
        <fullName evidence="1">Uncharacterized protein</fullName>
    </submittedName>
</protein>
<dbReference type="Proteomes" id="UP000607397">
    <property type="component" value="Unassembled WGS sequence"/>
</dbReference>